<evidence type="ECO:0000313" key="1">
    <source>
        <dbReference type="EMBL" id="SIS11308.1"/>
    </source>
</evidence>
<dbReference type="InterPro" id="IPR036291">
    <property type="entry name" value="NAD(P)-bd_dom_sf"/>
</dbReference>
<reference evidence="2" key="1">
    <citation type="submission" date="2017-01" db="EMBL/GenBank/DDBJ databases">
        <authorList>
            <person name="Varghese N."/>
            <person name="Submissions S."/>
        </authorList>
    </citation>
    <scope>NUCLEOTIDE SEQUENCE [LARGE SCALE GENOMIC DNA]</scope>
    <source>
        <strain evidence="2">ATCC 12950</strain>
    </source>
</reference>
<protein>
    <submittedName>
        <fullName evidence="1">Enoyl-(Acyl carrier protein) reductase</fullName>
    </submittedName>
</protein>
<dbReference type="Gene3D" id="3.40.50.720">
    <property type="entry name" value="NAD(P)-binding Rossmann-like Domain"/>
    <property type="match status" value="1"/>
</dbReference>
<sequence length="36" mass="3787">MDLLADIAAMVAFLFSDDGSYFNGQSLLVDGGANFT</sequence>
<dbReference type="Pfam" id="PF13561">
    <property type="entry name" value="adh_short_C2"/>
    <property type="match status" value="1"/>
</dbReference>
<dbReference type="InterPro" id="IPR002347">
    <property type="entry name" value="SDR_fam"/>
</dbReference>
<keyword evidence="2" id="KW-1185">Reference proteome</keyword>
<accession>A0A1N7GFJ0</accession>
<evidence type="ECO:0000313" key="2">
    <source>
        <dbReference type="Proteomes" id="UP000186096"/>
    </source>
</evidence>
<gene>
    <name evidence="1" type="ORF">SAMN05421833_12894</name>
</gene>
<dbReference type="STRING" id="58117.SAMN05421833_12894"/>
<dbReference type="Proteomes" id="UP000186096">
    <property type="component" value="Unassembled WGS sequence"/>
</dbReference>
<name>A0A1N7GFJ0_9ACTN</name>
<organism evidence="1 2">
    <name type="scientific">Microbispora rosea</name>
    <dbReference type="NCBI Taxonomy" id="58117"/>
    <lineage>
        <taxon>Bacteria</taxon>
        <taxon>Bacillati</taxon>
        <taxon>Actinomycetota</taxon>
        <taxon>Actinomycetes</taxon>
        <taxon>Streptosporangiales</taxon>
        <taxon>Streptosporangiaceae</taxon>
        <taxon>Microbispora</taxon>
    </lineage>
</organism>
<dbReference type="EMBL" id="FTNI01000028">
    <property type="protein sequence ID" value="SIS11308.1"/>
    <property type="molecule type" value="Genomic_DNA"/>
</dbReference>
<proteinExistence type="predicted"/>
<dbReference type="AlphaFoldDB" id="A0A1N7GFJ0"/>
<dbReference type="OrthoDB" id="517007at2"/>
<dbReference type="SUPFAM" id="SSF51735">
    <property type="entry name" value="NAD(P)-binding Rossmann-fold domains"/>
    <property type="match status" value="1"/>
</dbReference>
<dbReference type="RefSeq" id="WP_083744720.1">
    <property type="nucleotide sequence ID" value="NZ_JBITJJ010000001.1"/>
</dbReference>